<dbReference type="PANTHER" id="PTHR36966">
    <property type="entry name" value="REP-ASSOCIATED TYROSINE TRANSPOSASE"/>
    <property type="match status" value="1"/>
</dbReference>
<reference evidence="3" key="1">
    <citation type="submission" date="2021-01" db="EMBL/GenBank/DDBJ databases">
        <title>Genome public.</title>
        <authorList>
            <person name="Liu C."/>
            <person name="Sun Q."/>
        </authorList>
    </citation>
    <scope>NUCLEOTIDE SEQUENCE [LARGE SCALE GENOMIC DNA]</scope>
    <source>
        <strain evidence="3">CGMCC 1.18722</strain>
    </source>
</reference>
<evidence type="ECO:0000259" key="1">
    <source>
        <dbReference type="SMART" id="SM01321"/>
    </source>
</evidence>
<comment type="caution">
    <text evidence="2">The sequence shown here is derived from an EMBL/GenBank/DDBJ whole genome shotgun (WGS) entry which is preliminary data.</text>
</comment>
<name>A0ABS1QNH4_9GAMM</name>
<protein>
    <submittedName>
        <fullName evidence="2">Transposase</fullName>
    </submittedName>
</protein>
<dbReference type="SMART" id="SM01321">
    <property type="entry name" value="Y1_Tnp"/>
    <property type="match status" value="1"/>
</dbReference>
<dbReference type="InterPro" id="IPR052715">
    <property type="entry name" value="RAYT_transposase"/>
</dbReference>
<proteinExistence type="predicted"/>
<dbReference type="NCBIfam" id="NF047646">
    <property type="entry name" value="REP_Tyr_transpos"/>
    <property type="match status" value="1"/>
</dbReference>
<dbReference type="EMBL" id="JAERTZ010000009">
    <property type="protein sequence ID" value="MBL1376414.1"/>
    <property type="molecule type" value="Genomic_DNA"/>
</dbReference>
<dbReference type="InterPro" id="IPR036515">
    <property type="entry name" value="Transposase_17_sf"/>
</dbReference>
<keyword evidence="3" id="KW-1185">Reference proteome</keyword>
<dbReference type="SUPFAM" id="SSF143422">
    <property type="entry name" value="Transposase IS200-like"/>
    <property type="match status" value="1"/>
</dbReference>
<feature type="domain" description="Transposase IS200-like" evidence="1">
    <location>
        <begin position="13"/>
        <end position="128"/>
    </location>
</feature>
<dbReference type="PANTHER" id="PTHR36966:SF1">
    <property type="entry name" value="REP-ASSOCIATED TYROSINE TRANSPOSASE"/>
    <property type="match status" value="1"/>
</dbReference>
<dbReference type="Pfam" id="PF01797">
    <property type="entry name" value="Y1_Tnp"/>
    <property type="match status" value="1"/>
</dbReference>
<organism evidence="2 3">
    <name type="scientific">Zobellella iuensis</name>
    <dbReference type="NCBI Taxonomy" id="2803811"/>
    <lineage>
        <taxon>Bacteria</taxon>
        <taxon>Pseudomonadati</taxon>
        <taxon>Pseudomonadota</taxon>
        <taxon>Gammaproteobacteria</taxon>
        <taxon>Aeromonadales</taxon>
        <taxon>Aeromonadaceae</taxon>
        <taxon>Zobellella</taxon>
    </lineage>
</organism>
<accession>A0ABS1QNH4</accession>
<gene>
    <name evidence="2" type="ORF">JKV55_03570</name>
</gene>
<dbReference type="InterPro" id="IPR002686">
    <property type="entry name" value="Transposase_17"/>
</dbReference>
<evidence type="ECO:0000313" key="3">
    <source>
        <dbReference type="Proteomes" id="UP000638570"/>
    </source>
</evidence>
<sequence length="150" mass="17932">MTREKLLAGRCSLPGYCYHITICTYQRWPWFNSFEHARVVVHEMRRLHEEQWVISVAWALMPDHVHWLFQLGERAGLSPVIKLLKGRTARRLNELQNDRGHIWQKGFHDHAVRKDEDLRCMARYIVANPLRAGLVTRLGDYPWWDAMWLE</sequence>
<dbReference type="Proteomes" id="UP000638570">
    <property type="component" value="Unassembled WGS sequence"/>
</dbReference>
<dbReference type="Gene3D" id="3.30.70.1290">
    <property type="entry name" value="Transposase IS200-like"/>
    <property type="match status" value="1"/>
</dbReference>
<evidence type="ECO:0000313" key="2">
    <source>
        <dbReference type="EMBL" id="MBL1376414.1"/>
    </source>
</evidence>